<sequence>MQVRPEISIRSRIGTCGCCSLGLRIGSQLAQKLCRLNLDSLRICLAIIIREILREQRIRPVISHDLRYLHTCAKCILGALIHIAFVVLNLLLELCDSCLLIRINGAMRSCIFQN</sequence>
<proteinExistence type="predicted"/>
<accession>A0A2S7EN60</accession>
<comment type="caution">
    <text evidence="1">The sequence shown here is derived from an EMBL/GenBank/DDBJ whole genome shotgun (WGS) entry which is preliminary data.</text>
</comment>
<dbReference type="AlphaFoldDB" id="A0A2S7EN60"/>
<dbReference type="Proteomes" id="UP000238261">
    <property type="component" value="Unassembled WGS sequence"/>
</dbReference>
<protein>
    <submittedName>
        <fullName evidence="1">Uncharacterized protein</fullName>
    </submittedName>
</protein>
<reference evidence="2" key="1">
    <citation type="submission" date="2016-08" db="EMBL/GenBank/DDBJ databases">
        <authorList>
            <person name="Merda D."/>
            <person name="Briand M."/>
            <person name="Taghouti G."/>
            <person name="Carrere S."/>
            <person name="Gouzy J."/>
            <person name="Portier P."/>
            <person name="Jacques M.-A."/>
            <person name="Fischer-Le Saux M."/>
        </authorList>
    </citation>
    <scope>NUCLEOTIDE SEQUENCE [LARGE SCALE GENOMIC DNA]</scope>
    <source>
        <strain evidence="2">CFBP1156</strain>
    </source>
</reference>
<gene>
    <name evidence="1" type="ORF">XhyaCFBP1156_20995</name>
</gene>
<keyword evidence="2" id="KW-1185">Reference proteome</keyword>
<evidence type="ECO:0000313" key="1">
    <source>
        <dbReference type="EMBL" id="PPU92680.1"/>
    </source>
</evidence>
<organism evidence="1 2">
    <name type="scientific">Xanthomonas hyacinthi</name>
    <dbReference type="NCBI Taxonomy" id="56455"/>
    <lineage>
        <taxon>Bacteria</taxon>
        <taxon>Pseudomonadati</taxon>
        <taxon>Pseudomonadota</taxon>
        <taxon>Gammaproteobacteria</taxon>
        <taxon>Lysobacterales</taxon>
        <taxon>Lysobacteraceae</taxon>
        <taxon>Xanthomonas</taxon>
    </lineage>
</organism>
<dbReference type="EMBL" id="MDEG01000054">
    <property type="protein sequence ID" value="PPU92680.1"/>
    <property type="molecule type" value="Genomic_DNA"/>
</dbReference>
<evidence type="ECO:0000313" key="2">
    <source>
        <dbReference type="Proteomes" id="UP000238261"/>
    </source>
</evidence>
<name>A0A2S7EN60_9XANT</name>